<organism evidence="2 3">
    <name type="scientific">Xanthocytophaga agilis</name>
    <dbReference type="NCBI Taxonomy" id="3048010"/>
    <lineage>
        <taxon>Bacteria</taxon>
        <taxon>Pseudomonadati</taxon>
        <taxon>Bacteroidota</taxon>
        <taxon>Cytophagia</taxon>
        <taxon>Cytophagales</taxon>
        <taxon>Rhodocytophagaceae</taxon>
        <taxon>Xanthocytophaga</taxon>
    </lineage>
</organism>
<sequence length="223" mass="24860">MLSTDELLAQLATPTQVKYRPGEEPVTGHTATTTDTTEIEGESNSTHTSDPISETAETDIPSFSTDDFADEAIQPPADTVKDKNFWTKQAKFWLGTFNMLQKKALPFIYKKSILKEGDSVILNDWREKKRKNPNLLIEDAITEDDLLFHALDRYEQLDAACSSIAFTEEEMQTLTEPLAAVLEKHQAGGSSPETQLAIALVIVMLPRLLPFFPGLSNFTLPTR</sequence>
<feature type="compositionally biased region" description="Polar residues" evidence="1">
    <location>
        <begin position="42"/>
        <end position="52"/>
    </location>
</feature>
<evidence type="ECO:0000313" key="2">
    <source>
        <dbReference type="EMBL" id="MDJ1505013.1"/>
    </source>
</evidence>
<comment type="caution">
    <text evidence="2">The sequence shown here is derived from an EMBL/GenBank/DDBJ whole genome shotgun (WGS) entry which is preliminary data.</text>
</comment>
<dbReference type="EMBL" id="JASJOU010000014">
    <property type="protein sequence ID" value="MDJ1505013.1"/>
    <property type="molecule type" value="Genomic_DNA"/>
</dbReference>
<dbReference type="RefSeq" id="WP_314516763.1">
    <property type="nucleotide sequence ID" value="NZ_JASJOU010000014.1"/>
</dbReference>
<reference evidence="2" key="1">
    <citation type="submission" date="2023-05" db="EMBL/GenBank/DDBJ databases">
        <authorList>
            <person name="Zhang X."/>
        </authorList>
    </citation>
    <scope>NUCLEOTIDE SEQUENCE</scope>
    <source>
        <strain evidence="2">BD1B2-1</strain>
    </source>
</reference>
<feature type="compositionally biased region" description="Low complexity" evidence="1">
    <location>
        <begin position="27"/>
        <end position="36"/>
    </location>
</feature>
<evidence type="ECO:0000256" key="1">
    <source>
        <dbReference type="SAM" id="MobiDB-lite"/>
    </source>
</evidence>
<accession>A0AAE3RCE6</accession>
<protein>
    <submittedName>
        <fullName evidence="2">Uncharacterized protein</fullName>
    </submittedName>
</protein>
<proteinExistence type="predicted"/>
<dbReference type="Proteomes" id="UP001232063">
    <property type="component" value="Unassembled WGS sequence"/>
</dbReference>
<keyword evidence="3" id="KW-1185">Reference proteome</keyword>
<name>A0AAE3RCE6_9BACT</name>
<dbReference type="AlphaFoldDB" id="A0AAE3RCE6"/>
<feature type="region of interest" description="Disordered" evidence="1">
    <location>
        <begin position="13"/>
        <end position="69"/>
    </location>
</feature>
<gene>
    <name evidence="2" type="ORF">QNI22_30400</name>
</gene>
<evidence type="ECO:0000313" key="3">
    <source>
        <dbReference type="Proteomes" id="UP001232063"/>
    </source>
</evidence>